<dbReference type="AlphaFoldDB" id="A0A3M7QY59"/>
<dbReference type="InterPro" id="IPR029058">
    <property type="entry name" value="AB_hydrolase_fold"/>
</dbReference>
<evidence type="ECO:0000313" key="1">
    <source>
        <dbReference type="EMBL" id="RNA16297.1"/>
    </source>
</evidence>
<dbReference type="SUPFAM" id="SSF53474">
    <property type="entry name" value="alpha/beta-Hydrolases"/>
    <property type="match status" value="1"/>
</dbReference>
<comment type="caution">
    <text evidence="1">The sequence shown here is derived from an EMBL/GenBank/DDBJ whole genome shotgun (WGS) entry which is preliminary data.</text>
</comment>
<organism evidence="1 2">
    <name type="scientific">Brachionus plicatilis</name>
    <name type="common">Marine rotifer</name>
    <name type="synonym">Brachionus muelleri</name>
    <dbReference type="NCBI Taxonomy" id="10195"/>
    <lineage>
        <taxon>Eukaryota</taxon>
        <taxon>Metazoa</taxon>
        <taxon>Spiralia</taxon>
        <taxon>Gnathifera</taxon>
        <taxon>Rotifera</taxon>
        <taxon>Eurotatoria</taxon>
        <taxon>Monogononta</taxon>
        <taxon>Pseudotrocha</taxon>
        <taxon>Ploima</taxon>
        <taxon>Brachionidae</taxon>
        <taxon>Brachionus</taxon>
    </lineage>
</organism>
<proteinExistence type="predicted"/>
<gene>
    <name evidence="1" type="ORF">BpHYR1_052447</name>
</gene>
<dbReference type="EMBL" id="REGN01004739">
    <property type="protein sequence ID" value="RNA16297.1"/>
    <property type="molecule type" value="Genomic_DNA"/>
</dbReference>
<reference evidence="1 2" key="1">
    <citation type="journal article" date="2018" name="Sci. Rep.">
        <title>Genomic signatures of local adaptation to the degree of environmental predictability in rotifers.</title>
        <authorList>
            <person name="Franch-Gras L."/>
            <person name="Hahn C."/>
            <person name="Garcia-Roger E.M."/>
            <person name="Carmona M.J."/>
            <person name="Serra M."/>
            <person name="Gomez A."/>
        </authorList>
    </citation>
    <scope>NUCLEOTIDE SEQUENCE [LARGE SCALE GENOMIC DNA]</scope>
    <source>
        <strain evidence="1">HYR1</strain>
    </source>
</reference>
<evidence type="ECO:0000313" key="2">
    <source>
        <dbReference type="Proteomes" id="UP000276133"/>
    </source>
</evidence>
<sequence length="500" mass="58198">MPRVVTKPVPTNLVTSHKFCDQQVMKQNEVIKCNVIVLGHDCEQSKNLVDFLFQNNVKDSVASEKLCEQVHKHVISSQQIDLYTIGLKSLNERKFFNLFNQLLENELSNRIDYFVLHERLDEFLLHQTNNIFKLLLKYFDLKFNFVIFRVDEEIFDDKSVVGQFISAKKDQLKNYLDNEAFYGQVEITKDENLCLDTDHLSLLQSTLAQTNPHYYCLKSSLEQVNIDHCWLNMVDLDFGPDFEIDLNECTLFCDCSKKNKFSKQIIEKNNWIFLSDKEERGYYAVTFYKQVRDKTVVVMSHRGTKLNKLTNILYDLEIVLQIEPDVLKKAISYENKVLDELGSKINSVILIHVGFSLGGYLAASCATRDFRRKYVTKYAVTFDAPGILFDSHKQVKNSENIVNYFVMPNLVNTCNYHVGNIYQISANIKQPNENVKICLSTLKSLPTEIMFLSVTHDLDFFMRQTAHYNTLRKVKQWPVAANKIFAQKISHKRSNQVLYE</sequence>
<accession>A0A3M7QY59</accession>
<dbReference type="OrthoDB" id="6693298at2759"/>
<keyword evidence="2" id="KW-1185">Reference proteome</keyword>
<dbReference type="Gene3D" id="3.40.50.1820">
    <property type="entry name" value="alpha/beta hydrolase"/>
    <property type="match status" value="1"/>
</dbReference>
<protein>
    <submittedName>
        <fullName evidence="1">Lipase family</fullName>
    </submittedName>
</protein>
<name>A0A3M7QY59_BRAPC</name>
<dbReference type="Proteomes" id="UP000276133">
    <property type="component" value="Unassembled WGS sequence"/>
</dbReference>